<evidence type="ECO:0000313" key="2">
    <source>
        <dbReference type="EMBL" id="PKV66510.1"/>
    </source>
</evidence>
<sequence length="248" mass="27885">MPFTAAHPAAIVPLLRPNRWFSATGLVTGSIAPDFQYFLLFPFLDQSGHSLAGLLYFNLPVALVIASVFHLLVRRPAVAHLPNWFKSRALAVPQLNWLAYLKERWLVFAFSVMLGAFTHISWDSFTHETGFFVQQWPALRSMVHVMGYEIMFCRILQHSSTLVGFQFLLVYTWRLPSVAIPDSIPTRQKLLFWLGIGIAGMAFMGYALYASAFMRSPMGIVVSLLTGSMIGMIALSAAIKLSWRNKRA</sequence>
<name>A0A2N3UAT8_9BACT</name>
<feature type="transmembrane region" description="Helical" evidence="1">
    <location>
        <begin position="105"/>
        <end position="125"/>
    </location>
</feature>
<dbReference type="InterPro" id="IPR025238">
    <property type="entry name" value="DUF4184"/>
</dbReference>
<dbReference type="EMBL" id="PJMU01000002">
    <property type="protein sequence ID" value="PKV66510.1"/>
    <property type="molecule type" value="Genomic_DNA"/>
</dbReference>
<feature type="transmembrane region" description="Helical" evidence="1">
    <location>
        <begin position="190"/>
        <end position="212"/>
    </location>
</feature>
<gene>
    <name evidence="2" type="ORF">BD749_1639</name>
</gene>
<dbReference type="AlphaFoldDB" id="A0A2N3UAT8"/>
<proteinExistence type="predicted"/>
<dbReference type="RefSeq" id="WP_101443891.1">
    <property type="nucleotide sequence ID" value="NZ_PJMU01000002.1"/>
</dbReference>
<keyword evidence="1" id="KW-0812">Transmembrane</keyword>
<dbReference type="Pfam" id="PF13803">
    <property type="entry name" value="DUF4184"/>
    <property type="match status" value="1"/>
</dbReference>
<organism evidence="2 3">
    <name type="scientific">Pontibacter ramchanderi</name>
    <dbReference type="NCBI Taxonomy" id="1179743"/>
    <lineage>
        <taxon>Bacteria</taxon>
        <taxon>Pseudomonadati</taxon>
        <taxon>Bacteroidota</taxon>
        <taxon>Cytophagia</taxon>
        <taxon>Cytophagales</taxon>
        <taxon>Hymenobacteraceae</taxon>
        <taxon>Pontibacter</taxon>
    </lineage>
</organism>
<accession>A0A2N3UAT8</accession>
<comment type="caution">
    <text evidence="2">The sequence shown here is derived from an EMBL/GenBank/DDBJ whole genome shotgun (WGS) entry which is preliminary data.</text>
</comment>
<evidence type="ECO:0000256" key="1">
    <source>
        <dbReference type="SAM" id="Phobius"/>
    </source>
</evidence>
<dbReference type="Proteomes" id="UP000233782">
    <property type="component" value="Unassembled WGS sequence"/>
</dbReference>
<keyword evidence="1" id="KW-1133">Transmembrane helix</keyword>
<reference evidence="2 3" key="1">
    <citation type="submission" date="2017-12" db="EMBL/GenBank/DDBJ databases">
        <title>Genomic Encyclopedia of Type Strains, Phase III (KMG-III): the genomes of soil and plant-associated and newly described type strains.</title>
        <authorList>
            <person name="Whitman W."/>
        </authorList>
    </citation>
    <scope>NUCLEOTIDE SEQUENCE [LARGE SCALE GENOMIC DNA]</scope>
    <source>
        <strain evidence="2 3">LP43</strain>
    </source>
</reference>
<feature type="transmembrane region" description="Helical" evidence="1">
    <location>
        <begin position="218"/>
        <end position="239"/>
    </location>
</feature>
<dbReference type="OrthoDB" id="8481923at2"/>
<feature type="transmembrane region" description="Helical" evidence="1">
    <location>
        <begin position="145"/>
        <end position="169"/>
    </location>
</feature>
<protein>
    <submittedName>
        <fullName evidence="2">Uncharacterized protein DUF4184</fullName>
    </submittedName>
</protein>
<feature type="transmembrane region" description="Helical" evidence="1">
    <location>
        <begin position="51"/>
        <end position="73"/>
    </location>
</feature>
<keyword evidence="3" id="KW-1185">Reference proteome</keyword>
<keyword evidence="1" id="KW-0472">Membrane</keyword>
<evidence type="ECO:0000313" key="3">
    <source>
        <dbReference type="Proteomes" id="UP000233782"/>
    </source>
</evidence>